<gene>
    <name evidence="1" type="ORF">MILVUS5_LOCUS16611</name>
</gene>
<sequence length="234" mass="27478">MDQFSEEFVKSYSDKLLALCFAKSVEEEQELNQLLFNDDNLHTQSSVVESPPYSENGSADKNNVKKKVKHWNHDEHRLFLQGLEKYGRGNWKKISKHVVTKTHTQVASHAQKYFLRQDDAMKKRKRTSIHDITEWNENVQPLVYKDYNSTPPPPPNVEMHQIHDTTELNGNFHPLLYKDYNSTPTPNVEMHQIHDIIEWNGSFHPLLYKDYNPTPPPNVEMPQIHKEFLFPCIV</sequence>
<evidence type="ECO:0000313" key="1">
    <source>
        <dbReference type="EMBL" id="CAJ2648231.1"/>
    </source>
</evidence>
<keyword evidence="2" id="KW-1185">Reference proteome</keyword>
<comment type="caution">
    <text evidence="1">The sequence shown here is derived from an EMBL/GenBank/DDBJ whole genome shotgun (WGS) entry which is preliminary data.</text>
</comment>
<evidence type="ECO:0000313" key="2">
    <source>
        <dbReference type="Proteomes" id="UP001177021"/>
    </source>
</evidence>
<dbReference type="Proteomes" id="UP001177021">
    <property type="component" value="Unassembled WGS sequence"/>
</dbReference>
<reference evidence="1" key="1">
    <citation type="submission" date="2023-10" db="EMBL/GenBank/DDBJ databases">
        <authorList>
            <person name="Rodriguez Cubillos JULIANA M."/>
            <person name="De Vega J."/>
        </authorList>
    </citation>
    <scope>NUCLEOTIDE SEQUENCE</scope>
</reference>
<name>A0ACB0JVA7_TRIPR</name>
<proteinExistence type="predicted"/>
<organism evidence="1 2">
    <name type="scientific">Trifolium pratense</name>
    <name type="common">Red clover</name>
    <dbReference type="NCBI Taxonomy" id="57577"/>
    <lineage>
        <taxon>Eukaryota</taxon>
        <taxon>Viridiplantae</taxon>
        <taxon>Streptophyta</taxon>
        <taxon>Embryophyta</taxon>
        <taxon>Tracheophyta</taxon>
        <taxon>Spermatophyta</taxon>
        <taxon>Magnoliopsida</taxon>
        <taxon>eudicotyledons</taxon>
        <taxon>Gunneridae</taxon>
        <taxon>Pentapetalae</taxon>
        <taxon>rosids</taxon>
        <taxon>fabids</taxon>
        <taxon>Fabales</taxon>
        <taxon>Fabaceae</taxon>
        <taxon>Papilionoideae</taxon>
        <taxon>50 kb inversion clade</taxon>
        <taxon>NPAAA clade</taxon>
        <taxon>Hologalegina</taxon>
        <taxon>IRL clade</taxon>
        <taxon>Trifolieae</taxon>
        <taxon>Trifolium</taxon>
    </lineage>
</organism>
<dbReference type="EMBL" id="CASHSV030000109">
    <property type="protein sequence ID" value="CAJ2648231.1"/>
    <property type="molecule type" value="Genomic_DNA"/>
</dbReference>
<accession>A0ACB0JVA7</accession>
<protein>
    <submittedName>
        <fullName evidence="1">Uncharacterized protein</fullName>
    </submittedName>
</protein>